<organism evidence="2">
    <name type="scientific">uncultured Solirubrobacteraceae bacterium</name>
    <dbReference type="NCBI Taxonomy" id="1162706"/>
    <lineage>
        <taxon>Bacteria</taxon>
        <taxon>Bacillati</taxon>
        <taxon>Actinomycetota</taxon>
        <taxon>Thermoleophilia</taxon>
        <taxon>Solirubrobacterales</taxon>
        <taxon>Solirubrobacteraceae</taxon>
        <taxon>environmental samples</taxon>
    </lineage>
</organism>
<feature type="compositionally biased region" description="Basic and acidic residues" evidence="1">
    <location>
        <begin position="7"/>
        <end position="21"/>
    </location>
</feature>
<feature type="compositionally biased region" description="Basic and acidic residues" evidence="1">
    <location>
        <begin position="39"/>
        <end position="49"/>
    </location>
</feature>
<feature type="non-terminal residue" evidence="2">
    <location>
        <position position="1"/>
    </location>
</feature>
<feature type="compositionally biased region" description="Basic residues" evidence="1">
    <location>
        <begin position="22"/>
        <end position="33"/>
    </location>
</feature>
<evidence type="ECO:0000313" key="2">
    <source>
        <dbReference type="EMBL" id="CAA9489109.1"/>
    </source>
</evidence>
<dbReference type="AlphaFoldDB" id="A0A6J4S4A3"/>
<dbReference type="EMBL" id="CADCVJ010000212">
    <property type="protein sequence ID" value="CAA9489109.1"/>
    <property type="molecule type" value="Genomic_DNA"/>
</dbReference>
<reference evidence="2" key="1">
    <citation type="submission" date="2020-02" db="EMBL/GenBank/DDBJ databases">
        <authorList>
            <person name="Meier V. D."/>
        </authorList>
    </citation>
    <scope>NUCLEOTIDE SEQUENCE</scope>
    <source>
        <strain evidence="2">AVDCRST_MAG38</strain>
    </source>
</reference>
<sequence>EPPQAAHRQDPRRAAEPDGRRLGARRQLPRRRGAVAGDGGRRDGICRAV</sequence>
<protein>
    <submittedName>
        <fullName evidence="2">Uncharacterized protein</fullName>
    </submittedName>
</protein>
<feature type="non-terminal residue" evidence="2">
    <location>
        <position position="49"/>
    </location>
</feature>
<feature type="region of interest" description="Disordered" evidence="1">
    <location>
        <begin position="1"/>
        <end position="49"/>
    </location>
</feature>
<evidence type="ECO:0000256" key="1">
    <source>
        <dbReference type="SAM" id="MobiDB-lite"/>
    </source>
</evidence>
<proteinExistence type="predicted"/>
<gene>
    <name evidence="2" type="ORF">AVDCRST_MAG38-2523</name>
</gene>
<name>A0A6J4S4A3_9ACTN</name>
<accession>A0A6J4S4A3</accession>